<evidence type="ECO:0000313" key="10">
    <source>
        <dbReference type="EMBL" id="GAH54341.1"/>
    </source>
</evidence>
<feature type="transmembrane region" description="Helical" evidence="8">
    <location>
        <begin position="62"/>
        <end position="82"/>
    </location>
</feature>
<evidence type="ECO:0000256" key="6">
    <source>
        <dbReference type="ARBA" id="ARBA00022989"/>
    </source>
</evidence>
<evidence type="ECO:0000256" key="4">
    <source>
        <dbReference type="ARBA" id="ARBA00022519"/>
    </source>
</evidence>
<proteinExistence type="predicted"/>
<sequence>KAHVRVEVLISKLPKRGWQAANIFTYLVALVVVGLLVYGAVLEALFSFSGREAMSSIVLLPMYPVKFIIVIGVAFYLIQLLINTTKEFKQPMLKPTEAEMEAEVE</sequence>
<evidence type="ECO:0000256" key="8">
    <source>
        <dbReference type="SAM" id="Phobius"/>
    </source>
</evidence>
<comment type="subcellular location">
    <subcellularLocation>
        <location evidence="1">Cell inner membrane</location>
        <topology evidence="1">Multi-pass membrane protein</topology>
    </subcellularLocation>
</comment>
<dbReference type="InterPro" id="IPR007387">
    <property type="entry name" value="TRAP_DctQ"/>
</dbReference>
<keyword evidence="4" id="KW-0997">Cell inner membrane</keyword>
<dbReference type="Pfam" id="PF04290">
    <property type="entry name" value="DctQ"/>
    <property type="match status" value="1"/>
</dbReference>
<accession>X1G8U3</accession>
<keyword evidence="3" id="KW-1003">Cell membrane</keyword>
<evidence type="ECO:0000256" key="1">
    <source>
        <dbReference type="ARBA" id="ARBA00004429"/>
    </source>
</evidence>
<dbReference type="AlphaFoldDB" id="X1G8U3"/>
<dbReference type="GO" id="GO:0005886">
    <property type="term" value="C:plasma membrane"/>
    <property type="evidence" value="ECO:0007669"/>
    <property type="project" value="UniProtKB-SubCell"/>
</dbReference>
<evidence type="ECO:0000256" key="2">
    <source>
        <dbReference type="ARBA" id="ARBA00022448"/>
    </source>
</evidence>
<keyword evidence="7 8" id="KW-0472">Membrane</keyword>
<keyword evidence="6 8" id="KW-1133">Transmembrane helix</keyword>
<organism evidence="10">
    <name type="scientific">marine sediment metagenome</name>
    <dbReference type="NCBI Taxonomy" id="412755"/>
    <lineage>
        <taxon>unclassified sequences</taxon>
        <taxon>metagenomes</taxon>
        <taxon>ecological metagenomes</taxon>
    </lineage>
</organism>
<dbReference type="PANTHER" id="PTHR35011">
    <property type="entry name" value="2,3-DIKETO-L-GULONATE TRAP TRANSPORTER SMALL PERMEASE PROTEIN YIAM"/>
    <property type="match status" value="1"/>
</dbReference>
<feature type="non-terminal residue" evidence="10">
    <location>
        <position position="1"/>
    </location>
</feature>
<evidence type="ECO:0000256" key="5">
    <source>
        <dbReference type="ARBA" id="ARBA00022692"/>
    </source>
</evidence>
<protein>
    <recommendedName>
        <fullName evidence="9">Tripartite ATP-independent periplasmic transporters DctQ component domain-containing protein</fullName>
    </recommendedName>
</protein>
<evidence type="ECO:0000259" key="9">
    <source>
        <dbReference type="Pfam" id="PF04290"/>
    </source>
</evidence>
<feature type="transmembrane region" description="Helical" evidence="8">
    <location>
        <begin position="21"/>
        <end position="42"/>
    </location>
</feature>
<dbReference type="PANTHER" id="PTHR35011:SF4">
    <property type="entry name" value="SLL1102 PROTEIN"/>
    <property type="match status" value="1"/>
</dbReference>
<name>X1G8U3_9ZZZZ</name>
<evidence type="ECO:0000256" key="3">
    <source>
        <dbReference type="ARBA" id="ARBA00022475"/>
    </source>
</evidence>
<feature type="domain" description="Tripartite ATP-independent periplasmic transporters DctQ component" evidence="9">
    <location>
        <begin position="2"/>
        <end position="87"/>
    </location>
</feature>
<reference evidence="10" key="1">
    <citation type="journal article" date="2014" name="Front. Microbiol.">
        <title>High frequency of phylogenetically diverse reductive dehalogenase-homologous genes in deep subseafloor sedimentary metagenomes.</title>
        <authorList>
            <person name="Kawai M."/>
            <person name="Futagami T."/>
            <person name="Toyoda A."/>
            <person name="Takaki Y."/>
            <person name="Nishi S."/>
            <person name="Hori S."/>
            <person name="Arai W."/>
            <person name="Tsubouchi T."/>
            <person name="Morono Y."/>
            <person name="Uchiyama I."/>
            <person name="Ito T."/>
            <person name="Fujiyama A."/>
            <person name="Inagaki F."/>
            <person name="Takami H."/>
        </authorList>
    </citation>
    <scope>NUCLEOTIDE SEQUENCE</scope>
    <source>
        <strain evidence="10">Expedition CK06-06</strain>
    </source>
</reference>
<keyword evidence="2" id="KW-0813">Transport</keyword>
<evidence type="ECO:0000256" key="7">
    <source>
        <dbReference type="ARBA" id="ARBA00023136"/>
    </source>
</evidence>
<gene>
    <name evidence="10" type="ORF">S03H2_40152</name>
</gene>
<keyword evidence="5 8" id="KW-0812">Transmembrane</keyword>
<dbReference type="InterPro" id="IPR055348">
    <property type="entry name" value="DctQ"/>
</dbReference>
<comment type="caution">
    <text evidence="10">The sequence shown here is derived from an EMBL/GenBank/DDBJ whole genome shotgun (WGS) entry which is preliminary data.</text>
</comment>
<dbReference type="EMBL" id="BARU01024876">
    <property type="protein sequence ID" value="GAH54341.1"/>
    <property type="molecule type" value="Genomic_DNA"/>
</dbReference>